<evidence type="ECO:0008006" key="3">
    <source>
        <dbReference type="Google" id="ProtNLM"/>
    </source>
</evidence>
<comment type="caution">
    <text evidence="1">The sequence shown here is derived from an EMBL/GenBank/DDBJ whole genome shotgun (WGS) entry which is preliminary data.</text>
</comment>
<dbReference type="PRINTS" id="PR00081">
    <property type="entry name" value="GDHRDH"/>
</dbReference>
<sequence length="333" mass="35865">MASHDRLLPVLDAVLDRSLVGYTRLGPALRRRWWPADPEPGSLAGQRVVVTGATSGLGEAMVTSFASLGATVHVLGRNPEKIARVLADVRAAMPTAELVEEVCDVGDLDAVRAWCDDLAARLDASGDGLRGLVHNAGVMLDERTESPQGHEMTLAVHVLGPHLMTERLLPQLGRAGGSVVWMSSGGMYSAGLRTTPETIEYRDGGPAGYRGIRAYARTKRMQVELADAWNDRLRGGEVRVESCHPGWAATPGVTDSLPGFDKVMGPLLRDAEGGADTAVWLVAARPDSDGTHHFWHDRAPRPTTFLVQRPTDPDQRRDFVDYVAGATGTVWPA</sequence>
<proteinExistence type="predicted"/>
<dbReference type="Gene3D" id="3.40.50.720">
    <property type="entry name" value="NAD(P)-binding Rossmann-like Domain"/>
    <property type="match status" value="1"/>
</dbReference>
<keyword evidence="2" id="KW-1185">Reference proteome</keyword>
<dbReference type="PANTHER" id="PTHR44656:SF7">
    <property type="entry name" value="DEHYDROGENASE_REDUCTASE SDR FAMILY MEMBER 12"/>
    <property type="match status" value="1"/>
</dbReference>
<evidence type="ECO:0000313" key="2">
    <source>
        <dbReference type="Proteomes" id="UP001500221"/>
    </source>
</evidence>
<dbReference type="InterPro" id="IPR052992">
    <property type="entry name" value="SDR_member_12"/>
</dbReference>
<accession>A0ABP9P433</accession>
<dbReference type="PANTHER" id="PTHR44656">
    <property type="entry name" value="DEHYDROGENASE/REDUCTASE SDR FAMILY MEMBER 12"/>
    <property type="match status" value="1"/>
</dbReference>
<dbReference type="EMBL" id="BAABKG010000001">
    <property type="protein sequence ID" value="GAA5140330.1"/>
    <property type="molecule type" value="Genomic_DNA"/>
</dbReference>
<dbReference type="Pfam" id="PF00106">
    <property type="entry name" value="adh_short"/>
    <property type="match status" value="1"/>
</dbReference>
<gene>
    <name evidence="1" type="ORF">GCM10023340_00290</name>
</gene>
<dbReference type="Proteomes" id="UP001500221">
    <property type="component" value="Unassembled WGS sequence"/>
</dbReference>
<protein>
    <recommendedName>
        <fullName evidence="3">Dehydrogenase</fullName>
    </recommendedName>
</protein>
<name>A0ABP9P433_9ACTN</name>
<dbReference type="SUPFAM" id="SSF51735">
    <property type="entry name" value="NAD(P)-binding Rossmann-fold domains"/>
    <property type="match status" value="1"/>
</dbReference>
<dbReference type="RefSeq" id="WP_345453003.1">
    <property type="nucleotide sequence ID" value="NZ_BAABKG010000001.1"/>
</dbReference>
<evidence type="ECO:0000313" key="1">
    <source>
        <dbReference type="EMBL" id="GAA5140330.1"/>
    </source>
</evidence>
<organism evidence="1 2">
    <name type="scientific">Nocardioides marinquilinus</name>
    <dbReference type="NCBI Taxonomy" id="1210400"/>
    <lineage>
        <taxon>Bacteria</taxon>
        <taxon>Bacillati</taxon>
        <taxon>Actinomycetota</taxon>
        <taxon>Actinomycetes</taxon>
        <taxon>Propionibacteriales</taxon>
        <taxon>Nocardioidaceae</taxon>
        <taxon>Nocardioides</taxon>
    </lineage>
</organism>
<dbReference type="InterPro" id="IPR036291">
    <property type="entry name" value="NAD(P)-bd_dom_sf"/>
</dbReference>
<reference evidence="2" key="1">
    <citation type="journal article" date="2019" name="Int. J. Syst. Evol. Microbiol.">
        <title>The Global Catalogue of Microorganisms (GCM) 10K type strain sequencing project: providing services to taxonomists for standard genome sequencing and annotation.</title>
        <authorList>
            <consortium name="The Broad Institute Genomics Platform"/>
            <consortium name="The Broad Institute Genome Sequencing Center for Infectious Disease"/>
            <person name="Wu L."/>
            <person name="Ma J."/>
        </authorList>
    </citation>
    <scope>NUCLEOTIDE SEQUENCE [LARGE SCALE GENOMIC DNA]</scope>
    <source>
        <strain evidence="2">JCM 18459</strain>
    </source>
</reference>
<dbReference type="InterPro" id="IPR002347">
    <property type="entry name" value="SDR_fam"/>
</dbReference>